<dbReference type="PANTHER" id="PTHR43521">
    <property type="entry name" value="ALPHA-AMINOADIPIC SEMIALDEHYDE DEHYDROGENASE"/>
    <property type="match status" value="1"/>
</dbReference>
<evidence type="ECO:0000256" key="2">
    <source>
        <dbReference type="ARBA" id="ARBA00023002"/>
    </source>
</evidence>
<proteinExistence type="inferred from homology"/>
<accession>A0AAE0EQS0</accession>
<organism evidence="5 6">
    <name type="scientific">Cymbomonas tetramitiformis</name>
    <dbReference type="NCBI Taxonomy" id="36881"/>
    <lineage>
        <taxon>Eukaryota</taxon>
        <taxon>Viridiplantae</taxon>
        <taxon>Chlorophyta</taxon>
        <taxon>Pyramimonadophyceae</taxon>
        <taxon>Pyramimonadales</taxon>
        <taxon>Pyramimonadaceae</taxon>
        <taxon>Cymbomonas</taxon>
    </lineage>
</organism>
<keyword evidence="6" id="KW-1185">Reference proteome</keyword>
<evidence type="ECO:0000256" key="1">
    <source>
        <dbReference type="ARBA" id="ARBA00009986"/>
    </source>
</evidence>
<feature type="domain" description="Aldehyde dehydrogenase" evidence="4">
    <location>
        <begin position="68"/>
        <end position="513"/>
    </location>
</feature>
<sequence length="560" mass="61483">MQRFTRYFSYGYVKNSVLSKASLGAECRLATAIGQTRAFRPDWATVDPEALSEKSPLELYNLVAGEWTQSKESVHVIDPMNGDNFIKTPNTSVAELQPFRDSLASVPKTGLHNPFKSPERYLMYGDVSAKAAAELAKPEVADFFARCIQRVVPKSYAQAMGEVKIVKIFFENFGGDQVRFLARGFTVSGDHAGQQSQGLRWPYGPVALVTPFNFPLEIVGLQLMGALYMGNKVVAKNCSRTSLVSEQFVRMLHHCGMPKSDVDLINCDGPVMGELLSDPLVRMTQFTGSSRVAEHLALATRGKVKLEDAGFDWKIIGPDLQDLDYVAYQCDQDAYACQGQKCSAQSILFIHENWQSSGLLDKMAALASRRNLSELTIGPVLTHTTKDMLDHVDALLKLPGSRLLFGGKALTGHSIPDSYGAIEPTAVFVPLEELLKKENFALCTREIFGPFQVVTEYSAQELDDVLGACERMNHHLTAAIVSNDIPFQQKVLGSTVNGTTYVGARARTTGAPQNHWFGPAGDPRGAGIGSPEAIKLVWSCHREVIQDTVIPENFVTPQQT</sequence>
<evidence type="ECO:0000259" key="4">
    <source>
        <dbReference type="Pfam" id="PF00171"/>
    </source>
</evidence>
<dbReference type="InterPro" id="IPR016163">
    <property type="entry name" value="Ald_DH_C"/>
</dbReference>
<keyword evidence="2" id="KW-0560">Oxidoreductase</keyword>
<dbReference type="InterPro" id="IPR044638">
    <property type="entry name" value="ALDH7A1-like"/>
</dbReference>
<evidence type="ECO:0000313" key="5">
    <source>
        <dbReference type="EMBL" id="KAK3236859.1"/>
    </source>
</evidence>
<dbReference type="GO" id="GO:0004029">
    <property type="term" value="F:aldehyde dehydrogenase (NAD+) activity"/>
    <property type="evidence" value="ECO:0007669"/>
    <property type="project" value="InterPro"/>
</dbReference>
<dbReference type="Gene3D" id="3.40.309.10">
    <property type="entry name" value="Aldehyde Dehydrogenase, Chain A, domain 2"/>
    <property type="match status" value="1"/>
</dbReference>
<gene>
    <name evidence="5" type="ORF">CYMTET_53024</name>
</gene>
<dbReference type="SUPFAM" id="SSF53720">
    <property type="entry name" value="ALDH-like"/>
    <property type="match status" value="1"/>
</dbReference>
<comment type="caution">
    <text evidence="5">The sequence shown here is derived from an EMBL/GenBank/DDBJ whole genome shotgun (WGS) entry which is preliminary data.</text>
</comment>
<dbReference type="AlphaFoldDB" id="A0AAE0EQS0"/>
<keyword evidence="3" id="KW-0520">NAD</keyword>
<dbReference type="PANTHER" id="PTHR43521:SF7">
    <property type="entry name" value="DELTA-1-PYRROLINE-5-CARBOXYLATE DEHYDROGENASE 12A1, MITOCHONDRIAL"/>
    <property type="match status" value="1"/>
</dbReference>
<dbReference type="Proteomes" id="UP001190700">
    <property type="component" value="Unassembled WGS sequence"/>
</dbReference>
<dbReference type="InterPro" id="IPR015590">
    <property type="entry name" value="Aldehyde_DH_dom"/>
</dbReference>
<dbReference type="Pfam" id="PF00171">
    <property type="entry name" value="Aldedh"/>
    <property type="match status" value="1"/>
</dbReference>
<comment type="similarity">
    <text evidence="1">Belongs to the aldehyde dehydrogenase family.</text>
</comment>
<dbReference type="PROSITE" id="PS00070">
    <property type="entry name" value="ALDEHYDE_DEHYDR_CYS"/>
    <property type="match status" value="1"/>
</dbReference>
<dbReference type="Gene3D" id="3.40.605.10">
    <property type="entry name" value="Aldehyde Dehydrogenase, Chain A, domain 1"/>
    <property type="match status" value="1"/>
</dbReference>
<dbReference type="InterPro" id="IPR016161">
    <property type="entry name" value="Ald_DH/histidinol_DH"/>
</dbReference>
<dbReference type="EMBL" id="LGRX02034805">
    <property type="protein sequence ID" value="KAK3236859.1"/>
    <property type="molecule type" value="Genomic_DNA"/>
</dbReference>
<dbReference type="FunFam" id="3.40.605.10:FF:000019">
    <property type="entry name" value="probable aldehyde dehydrogenase"/>
    <property type="match status" value="1"/>
</dbReference>
<protein>
    <submittedName>
        <fullName evidence="5">Mitochondrial fission 1 protein</fullName>
    </submittedName>
</protein>
<evidence type="ECO:0000256" key="3">
    <source>
        <dbReference type="ARBA" id="ARBA00023027"/>
    </source>
</evidence>
<evidence type="ECO:0000313" key="6">
    <source>
        <dbReference type="Proteomes" id="UP001190700"/>
    </source>
</evidence>
<dbReference type="InterPro" id="IPR016160">
    <property type="entry name" value="Ald_DH_CS_CYS"/>
</dbReference>
<dbReference type="InterPro" id="IPR016162">
    <property type="entry name" value="Ald_DH_N"/>
</dbReference>
<reference evidence="5 6" key="1">
    <citation type="journal article" date="2015" name="Genome Biol. Evol.">
        <title>Comparative Genomics of a Bacterivorous Green Alga Reveals Evolutionary Causalities and Consequences of Phago-Mixotrophic Mode of Nutrition.</title>
        <authorList>
            <person name="Burns J.A."/>
            <person name="Paasch A."/>
            <person name="Narechania A."/>
            <person name="Kim E."/>
        </authorList>
    </citation>
    <scope>NUCLEOTIDE SEQUENCE [LARGE SCALE GENOMIC DNA]</scope>
    <source>
        <strain evidence="5 6">PLY_AMNH</strain>
    </source>
</reference>
<name>A0AAE0EQS0_9CHLO</name>